<evidence type="ECO:0000313" key="2">
    <source>
        <dbReference type="EMBL" id="GFY98033.1"/>
    </source>
</evidence>
<dbReference type="GO" id="GO:0000176">
    <property type="term" value="C:nuclear exosome (RNase complex)"/>
    <property type="evidence" value="ECO:0007669"/>
    <property type="project" value="InterPro"/>
</dbReference>
<dbReference type="GO" id="GO:0006396">
    <property type="term" value="P:RNA processing"/>
    <property type="evidence" value="ECO:0007669"/>
    <property type="project" value="InterPro"/>
</dbReference>
<evidence type="ECO:0000313" key="3">
    <source>
        <dbReference type="Proteomes" id="UP000585474"/>
    </source>
</evidence>
<dbReference type="InterPro" id="IPR012588">
    <property type="entry name" value="Exosome-assoc_fac_Rrp6_N"/>
</dbReference>
<keyword evidence="2" id="KW-0808">Transferase</keyword>
<comment type="caution">
    <text evidence="2">The sequence shown here is derived from an EMBL/GenBank/DDBJ whole genome shotgun (WGS) entry which is preliminary data.</text>
</comment>
<name>A0A7J0FHG9_9ERIC</name>
<evidence type="ECO:0000259" key="1">
    <source>
        <dbReference type="Pfam" id="PF08066"/>
    </source>
</evidence>
<dbReference type="Pfam" id="PF08066">
    <property type="entry name" value="PMC2NT"/>
    <property type="match status" value="1"/>
</dbReference>
<dbReference type="OrthoDB" id="1708734at2759"/>
<gene>
    <name evidence="2" type="ORF">Acr_12g0005740</name>
</gene>
<proteinExistence type="predicted"/>
<keyword evidence="3" id="KW-1185">Reference proteome</keyword>
<dbReference type="AlphaFoldDB" id="A0A7J0FHG9"/>
<dbReference type="GO" id="GO:0016740">
    <property type="term" value="F:transferase activity"/>
    <property type="evidence" value="ECO:0007669"/>
    <property type="project" value="UniProtKB-KW"/>
</dbReference>
<accession>A0A7J0FHG9</accession>
<reference evidence="2 3" key="1">
    <citation type="submission" date="2019-07" db="EMBL/GenBank/DDBJ databases">
        <title>De Novo Assembly of kiwifruit Actinidia rufa.</title>
        <authorList>
            <person name="Sugita-Konishi S."/>
            <person name="Sato K."/>
            <person name="Mori E."/>
            <person name="Abe Y."/>
            <person name="Kisaki G."/>
            <person name="Hamano K."/>
            <person name="Suezawa K."/>
            <person name="Otani M."/>
            <person name="Fukuda T."/>
            <person name="Manabe T."/>
            <person name="Gomi K."/>
            <person name="Tabuchi M."/>
            <person name="Akimitsu K."/>
            <person name="Kataoka I."/>
        </authorList>
    </citation>
    <scope>NUCLEOTIDE SEQUENCE [LARGE SCALE GENOMIC DNA]</scope>
    <source>
        <strain evidence="3">cv. Fuchu</strain>
    </source>
</reference>
<feature type="domain" description="Exosome-associated factor Rrp6 N-terminal" evidence="1">
    <location>
        <begin position="35"/>
        <end position="107"/>
    </location>
</feature>
<protein>
    <submittedName>
        <fullName evidence="2">Polynucleotidyl transferase, ribonuclease H fold protein with HRDC domain-containing protein</fullName>
    </submittedName>
</protein>
<organism evidence="2 3">
    <name type="scientific">Actinidia rufa</name>
    <dbReference type="NCBI Taxonomy" id="165716"/>
    <lineage>
        <taxon>Eukaryota</taxon>
        <taxon>Viridiplantae</taxon>
        <taxon>Streptophyta</taxon>
        <taxon>Embryophyta</taxon>
        <taxon>Tracheophyta</taxon>
        <taxon>Spermatophyta</taxon>
        <taxon>Magnoliopsida</taxon>
        <taxon>eudicotyledons</taxon>
        <taxon>Gunneridae</taxon>
        <taxon>Pentapetalae</taxon>
        <taxon>asterids</taxon>
        <taxon>Ericales</taxon>
        <taxon>Actinidiaceae</taxon>
        <taxon>Actinidia</taxon>
    </lineage>
</organism>
<dbReference type="EMBL" id="BJWL01000012">
    <property type="protein sequence ID" value="GFY98033.1"/>
    <property type="molecule type" value="Genomic_DNA"/>
</dbReference>
<sequence>MSREAMEVDPSQKAEALQSLALGPLSSSIAKLSGSSRGLPSDKDFHFYYNFDEFKVPMKEIADSSQLILSSIGSSAHFWGKEMGFPEDLDDAYDWLVNVNDDVFERLSLVRSHPLNISTRSTTPSTMLIGPIVLAARLDFLFVKI</sequence>
<dbReference type="Proteomes" id="UP000585474">
    <property type="component" value="Unassembled WGS sequence"/>
</dbReference>